<dbReference type="OrthoDB" id="1577640at2759"/>
<evidence type="ECO:0000313" key="1">
    <source>
        <dbReference type="EMBL" id="KOF83598.1"/>
    </source>
</evidence>
<dbReference type="STRING" id="37653.A0A0L8H2V2"/>
<dbReference type="PANTHER" id="PTHR47705:SF1">
    <property type="entry name" value="PNP_UDP_1 DOMAIN-CONTAINING PROTEIN"/>
    <property type="match status" value="1"/>
</dbReference>
<protein>
    <recommendedName>
        <fullName evidence="2">Nucleoside phosphorylase domain-containing protein</fullName>
    </recommendedName>
</protein>
<dbReference type="SUPFAM" id="SSF53167">
    <property type="entry name" value="Purine and uridine phosphorylases"/>
    <property type="match status" value="1"/>
</dbReference>
<sequence>SGESQVYTLGQIGKHIVVSTKLSKGAAEQKMISAENTITRLLGVFSYVEHVILVGVGGAVPHFSDFNKHVRLGDVVVSTPVDRSGSLYVHCQRAEKIPNSIGYSYVTQSWSSTNQNFQKAVENLKCTVERNPTIAKPWDPYIEEGRDLLESEESDFNRPSIMRDKLFATQPNGTVVQYEHPKPSGSHFQSYTEGQVTIRYGVIGSGKMVTQNDKMRKDFAQLNGIKAFDSEFDAVLDSLEGSRNCSFLVIRGMADYTDGTGKKGWQPYAALVAAAYMKSLLHVLE</sequence>
<feature type="non-terminal residue" evidence="1">
    <location>
        <position position="1"/>
    </location>
</feature>
<accession>A0A0L8H2V2</accession>
<dbReference type="EMBL" id="KQ419420">
    <property type="protein sequence ID" value="KOF83598.1"/>
    <property type="molecule type" value="Genomic_DNA"/>
</dbReference>
<gene>
    <name evidence="1" type="ORF">OCBIM_22023514mg</name>
</gene>
<reference evidence="1" key="1">
    <citation type="submission" date="2015-07" db="EMBL/GenBank/DDBJ databases">
        <title>MeaNS - Measles Nucleotide Surveillance Program.</title>
        <authorList>
            <person name="Tran T."/>
            <person name="Druce J."/>
        </authorList>
    </citation>
    <scope>NUCLEOTIDE SEQUENCE</scope>
    <source>
        <strain evidence="1">UCB-OBI-ISO-001</strain>
        <tissue evidence="1">Gonad</tissue>
    </source>
</reference>
<proteinExistence type="predicted"/>
<evidence type="ECO:0008006" key="2">
    <source>
        <dbReference type="Google" id="ProtNLM"/>
    </source>
</evidence>
<dbReference type="GO" id="GO:0009116">
    <property type="term" value="P:nucleoside metabolic process"/>
    <property type="evidence" value="ECO:0007669"/>
    <property type="project" value="InterPro"/>
</dbReference>
<dbReference type="InterPro" id="IPR035994">
    <property type="entry name" value="Nucleoside_phosphorylase_sf"/>
</dbReference>
<name>A0A0L8H2V2_OCTBM</name>
<dbReference type="Gene3D" id="3.40.50.1580">
    <property type="entry name" value="Nucleoside phosphorylase domain"/>
    <property type="match status" value="1"/>
</dbReference>
<dbReference type="AlphaFoldDB" id="A0A0L8H2V2"/>
<organism evidence="1">
    <name type="scientific">Octopus bimaculoides</name>
    <name type="common">California two-spotted octopus</name>
    <dbReference type="NCBI Taxonomy" id="37653"/>
    <lineage>
        <taxon>Eukaryota</taxon>
        <taxon>Metazoa</taxon>
        <taxon>Spiralia</taxon>
        <taxon>Lophotrochozoa</taxon>
        <taxon>Mollusca</taxon>
        <taxon>Cephalopoda</taxon>
        <taxon>Coleoidea</taxon>
        <taxon>Octopodiformes</taxon>
        <taxon>Octopoda</taxon>
        <taxon>Incirrata</taxon>
        <taxon>Octopodidae</taxon>
        <taxon>Octopus</taxon>
    </lineage>
</organism>
<dbReference type="GO" id="GO:0003824">
    <property type="term" value="F:catalytic activity"/>
    <property type="evidence" value="ECO:0007669"/>
    <property type="project" value="InterPro"/>
</dbReference>
<dbReference type="PANTHER" id="PTHR47705">
    <property type="entry name" value="AGAP000321-PA"/>
    <property type="match status" value="1"/>
</dbReference>